<reference evidence="1 2" key="1">
    <citation type="submission" date="2018-12" db="EMBL/GenBank/DDBJ databases">
        <authorList>
            <consortium name="Pathogen Informatics"/>
        </authorList>
    </citation>
    <scope>NUCLEOTIDE SEQUENCE [LARGE SCALE GENOMIC DNA]</scope>
    <source>
        <strain evidence="1 2">NCTC12905</strain>
    </source>
</reference>
<proteinExistence type="predicted"/>
<evidence type="ECO:0000313" key="2">
    <source>
        <dbReference type="Proteomes" id="UP000274201"/>
    </source>
</evidence>
<accession>A0A448V6Q5</accession>
<organism evidence="1 2">
    <name type="scientific">Bartonella vinsonii</name>
    <name type="common">Rochalimaea vinsonii</name>
    <dbReference type="NCBI Taxonomy" id="33047"/>
    <lineage>
        <taxon>Bacteria</taxon>
        <taxon>Pseudomonadati</taxon>
        <taxon>Pseudomonadota</taxon>
        <taxon>Alphaproteobacteria</taxon>
        <taxon>Hyphomicrobiales</taxon>
        <taxon>Bartonellaceae</taxon>
        <taxon>Bartonella</taxon>
    </lineage>
</organism>
<dbReference type="AlphaFoldDB" id="A0A448V6Q5"/>
<evidence type="ECO:0000313" key="1">
    <source>
        <dbReference type="EMBL" id="VEJ45453.1"/>
    </source>
</evidence>
<sequence length="47" mass="5637">MENQVLMLCNAMIEFSLQEILIYYLRKYATLLETHVEAIYNLCEAFF</sequence>
<name>A0A448V6Q5_BARVI</name>
<protein>
    <submittedName>
        <fullName evidence="1">Uncharacterized protein</fullName>
    </submittedName>
</protein>
<dbReference type="Proteomes" id="UP000274201">
    <property type="component" value="Chromosome"/>
</dbReference>
<dbReference type="EMBL" id="LR134529">
    <property type="protein sequence ID" value="VEJ45453.1"/>
    <property type="molecule type" value="Genomic_DNA"/>
</dbReference>
<gene>
    <name evidence="1" type="ORF">NCTC12905_01110</name>
</gene>